<protein>
    <recommendedName>
        <fullName evidence="3">DUF223 domain-containing protein</fullName>
    </recommendedName>
</protein>
<evidence type="ECO:0000313" key="2">
    <source>
        <dbReference type="Proteomes" id="UP000694005"/>
    </source>
</evidence>
<accession>A0A8D9LXH6</accession>
<sequence>MSSKTTWFIEARVIHTWKPSNVGFGEPLKIIFADKKKFESIPTDTIWLLEVAGDLEKSDGRTKIQDTRRHKKIKIGPMRDCL</sequence>
<dbReference type="EMBL" id="LS974617">
    <property type="protein sequence ID" value="CAG7890516.1"/>
    <property type="molecule type" value="Genomic_DNA"/>
</dbReference>
<reference evidence="1 2" key="1">
    <citation type="submission" date="2021-07" db="EMBL/GenBank/DDBJ databases">
        <authorList>
            <consortium name="Genoscope - CEA"/>
            <person name="William W."/>
        </authorList>
    </citation>
    <scope>NUCLEOTIDE SEQUENCE [LARGE SCALE GENOMIC DNA]</scope>
</reference>
<gene>
    <name evidence="1" type="ORF">BRAPAZ1V2_A01P45920.2</name>
</gene>
<name>A0A8D9LXH6_BRACM</name>
<dbReference type="Proteomes" id="UP000694005">
    <property type="component" value="Chromosome A01"/>
</dbReference>
<evidence type="ECO:0008006" key="3">
    <source>
        <dbReference type="Google" id="ProtNLM"/>
    </source>
</evidence>
<dbReference type="Gramene" id="A01p45920.2_BraZ1">
    <property type="protein sequence ID" value="A01p45920.2_BraZ1.CDS"/>
    <property type="gene ID" value="A01g45920.2_BraZ1"/>
</dbReference>
<organism evidence="1 2">
    <name type="scientific">Brassica campestris</name>
    <name type="common">Field mustard</name>
    <dbReference type="NCBI Taxonomy" id="3711"/>
    <lineage>
        <taxon>Eukaryota</taxon>
        <taxon>Viridiplantae</taxon>
        <taxon>Streptophyta</taxon>
        <taxon>Embryophyta</taxon>
        <taxon>Tracheophyta</taxon>
        <taxon>Spermatophyta</taxon>
        <taxon>Magnoliopsida</taxon>
        <taxon>eudicotyledons</taxon>
        <taxon>Gunneridae</taxon>
        <taxon>Pentapetalae</taxon>
        <taxon>rosids</taxon>
        <taxon>malvids</taxon>
        <taxon>Brassicales</taxon>
        <taxon>Brassicaceae</taxon>
        <taxon>Brassiceae</taxon>
        <taxon>Brassica</taxon>
    </lineage>
</organism>
<dbReference type="AlphaFoldDB" id="A0A8D9LXH6"/>
<proteinExistence type="predicted"/>
<evidence type="ECO:0000313" key="1">
    <source>
        <dbReference type="EMBL" id="CAG7890516.1"/>
    </source>
</evidence>